<evidence type="ECO:0000256" key="6">
    <source>
        <dbReference type="RuleBase" id="RU361140"/>
    </source>
</evidence>
<dbReference type="PROSITE" id="PS00146">
    <property type="entry name" value="BETA_LACTAMASE_A"/>
    <property type="match status" value="1"/>
</dbReference>
<feature type="signal peptide" evidence="7">
    <location>
        <begin position="1"/>
        <end position="29"/>
    </location>
</feature>
<dbReference type="Gene3D" id="3.40.710.10">
    <property type="entry name" value="DD-peptidase/beta-lactamase superfamily"/>
    <property type="match status" value="1"/>
</dbReference>
<dbReference type="STRING" id="265719.SAMN04488509_10485"/>
<dbReference type="InterPro" id="IPR045155">
    <property type="entry name" value="Beta-lactam_cat"/>
</dbReference>
<evidence type="ECO:0000256" key="7">
    <source>
        <dbReference type="SAM" id="SignalP"/>
    </source>
</evidence>
<dbReference type="EC" id="3.5.2.6" evidence="3 6"/>
<comment type="similarity">
    <text evidence="2 6">Belongs to the class-A beta-lactamase family.</text>
</comment>
<name>A0A1G6W4F8_9GAMM</name>
<evidence type="ECO:0000313" key="10">
    <source>
        <dbReference type="Proteomes" id="UP000199603"/>
    </source>
</evidence>
<dbReference type="Pfam" id="PF13354">
    <property type="entry name" value="Beta-lactamase2"/>
    <property type="match status" value="1"/>
</dbReference>
<sequence length="315" mass="33558">MSRLGLRRRLLGGLAAGGGLALLPAAAIATPATSTPASARLSTEAASLRLAQLESAHGGRLGVAVLDTGSGLGFGWRDGERFALCSTFKLPLAALVLREHADGRLDGHAPIALDSQPDVPHQPAVDAARASGRTHLSALELARAIQTTSDNLAANLLLRLFDGPQGFTARLRALGETDLRVDRWEPEMNEVPTGEQRDTVSPRGMARLCARLFGPGLLDASSQRVLAHWMIETRTGLKRLRAGLPPDWRIGDKTGTAIGEGFANKHNDVAIAWPPRRPPTLIAAYYEADAPYPHMRPQDDAVLAEVGRIVAAWVG</sequence>
<dbReference type="RefSeq" id="WP_091241724.1">
    <property type="nucleotide sequence ID" value="NZ_FNAG01000004.1"/>
</dbReference>
<dbReference type="PANTHER" id="PTHR35333:SF3">
    <property type="entry name" value="BETA-LACTAMASE-TYPE TRANSPEPTIDASE FOLD CONTAINING PROTEIN"/>
    <property type="match status" value="1"/>
</dbReference>
<dbReference type="PROSITE" id="PS51318">
    <property type="entry name" value="TAT"/>
    <property type="match status" value="1"/>
</dbReference>
<dbReference type="GO" id="GO:0046677">
    <property type="term" value="P:response to antibiotic"/>
    <property type="evidence" value="ECO:0007669"/>
    <property type="project" value="UniProtKB-UniRule"/>
</dbReference>
<feature type="domain" description="Beta-lactamase class A catalytic" evidence="8">
    <location>
        <begin position="63"/>
        <end position="285"/>
    </location>
</feature>
<dbReference type="InterPro" id="IPR000871">
    <property type="entry name" value="Beta-lactam_class-A"/>
</dbReference>
<dbReference type="InterPro" id="IPR023650">
    <property type="entry name" value="Beta-lactam_class-A_AS"/>
</dbReference>
<evidence type="ECO:0000256" key="5">
    <source>
        <dbReference type="ARBA" id="ARBA00023251"/>
    </source>
</evidence>
<dbReference type="GO" id="GO:0008800">
    <property type="term" value="F:beta-lactamase activity"/>
    <property type="evidence" value="ECO:0007669"/>
    <property type="project" value="UniProtKB-UniRule"/>
</dbReference>
<evidence type="ECO:0000256" key="4">
    <source>
        <dbReference type="ARBA" id="ARBA00022801"/>
    </source>
</evidence>
<evidence type="ECO:0000256" key="1">
    <source>
        <dbReference type="ARBA" id="ARBA00001526"/>
    </source>
</evidence>
<evidence type="ECO:0000256" key="3">
    <source>
        <dbReference type="ARBA" id="ARBA00012865"/>
    </source>
</evidence>
<dbReference type="InterPro" id="IPR012338">
    <property type="entry name" value="Beta-lactam/transpept-like"/>
</dbReference>
<evidence type="ECO:0000313" key="9">
    <source>
        <dbReference type="EMBL" id="SDD59906.1"/>
    </source>
</evidence>
<keyword evidence="5 6" id="KW-0046">Antibiotic resistance</keyword>
<dbReference type="PRINTS" id="PR00118">
    <property type="entry name" value="BLACTAMASEA"/>
</dbReference>
<keyword evidence="4 6" id="KW-0378">Hydrolase</keyword>
<dbReference type="NCBIfam" id="NF033103">
    <property type="entry name" value="bla_class_A"/>
    <property type="match status" value="1"/>
</dbReference>
<comment type="catalytic activity">
    <reaction evidence="1 6">
        <text>a beta-lactam + H2O = a substituted beta-amino acid</text>
        <dbReference type="Rhea" id="RHEA:20401"/>
        <dbReference type="ChEBI" id="CHEBI:15377"/>
        <dbReference type="ChEBI" id="CHEBI:35627"/>
        <dbReference type="ChEBI" id="CHEBI:140347"/>
        <dbReference type="EC" id="3.5.2.6"/>
    </reaction>
</comment>
<proteinExistence type="inferred from homology"/>
<dbReference type="PANTHER" id="PTHR35333">
    <property type="entry name" value="BETA-LACTAMASE"/>
    <property type="match status" value="1"/>
</dbReference>
<dbReference type="AlphaFoldDB" id="A0A1G6W4F8"/>
<dbReference type="Proteomes" id="UP000199603">
    <property type="component" value="Unassembled WGS sequence"/>
</dbReference>
<dbReference type="InterPro" id="IPR006311">
    <property type="entry name" value="TAT_signal"/>
</dbReference>
<gene>
    <name evidence="9" type="ORF">SAMN04488509_10485</name>
</gene>
<evidence type="ECO:0000259" key="8">
    <source>
        <dbReference type="Pfam" id="PF13354"/>
    </source>
</evidence>
<keyword evidence="7" id="KW-0732">Signal</keyword>
<dbReference type="GO" id="GO:0030655">
    <property type="term" value="P:beta-lactam antibiotic catabolic process"/>
    <property type="evidence" value="ECO:0007669"/>
    <property type="project" value="InterPro"/>
</dbReference>
<dbReference type="SUPFAM" id="SSF56601">
    <property type="entry name" value="beta-lactamase/transpeptidase-like"/>
    <property type="match status" value="1"/>
</dbReference>
<keyword evidence="10" id="KW-1185">Reference proteome</keyword>
<dbReference type="EMBL" id="FNAG01000004">
    <property type="protein sequence ID" value="SDD59906.1"/>
    <property type="molecule type" value="Genomic_DNA"/>
</dbReference>
<feature type="chain" id="PRO_5011792427" description="Beta-lactamase" evidence="7">
    <location>
        <begin position="30"/>
        <end position="315"/>
    </location>
</feature>
<protein>
    <recommendedName>
        <fullName evidence="3 6">Beta-lactamase</fullName>
        <ecNumber evidence="3 6">3.5.2.6</ecNumber>
    </recommendedName>
</protein>
<accession>A0A1G6W4F8</accession>
<dbReference type="OrthoDB" id="9784149at2"/>
<reference evidence="9 10" key="1">
    <citation type="submission" date="2016-10" db="EMBL/GenBank/DDBJ databases">
        <authorList>
            <person name="de Groot N.N."/>
        </authorList>
    </citation>
    <scope>NUCLEOTIDE SEQUENCE [LARGE SCALE GENOMIC DNA]</scope>
    <source>
        <strain evidence="9 10">DSM 16957</strain>
    </source>
</reference>
<evidence type="ECO:0000256" key="2">
    <source>
        <dbReference type="ARBA" id="ARBA00009009"/>
    </source>
</evidence>
<organism evidence="9 10">
    <name type="scientific">Aquimonas voraii</name>
    <dbReference type="NCBI Taxonomy" id="265719"/>
    <lineage>
        <taxon>Bacteria</taxon>
        <taxon>Pseudomonadati</taxon>
        <taxon>Pseudomonadota</taxon>
        <taxon>Gammaproteobacteria</taxon>
        <taxon>Lysobacterales</taxon>
        <taxon>Lysobacteraceae</taxon>
        <taxon>Aquimonas</taxon>
    </lineage>
</organism>